<dbReference type="OrthoDB" id="3824970at2759"/>
<dbReference type="EMBL" id="KB446537">
    <property type="protein sequence ID" value="EME46051.1"/>
    <property type="molecule type" value="Genomic_DNA"/>
</dbReference>
<organism evidence="3 4">
    <name type="scientific">Dothistroma septosporum (strain NZE10 / CBS 128990)</name>
    <name type="common">Red band needle blight fungus</name>
    <name type="synonym">Mycosphaerella pini</name>
    <dbReference type="NCBI Taxonomy" id="675120"/>
    <lineage>
        <taxon>Eukaryota</taxon>
        <taxon>Fungi</taxon>
        <taxon>Dikarya</taxon>
        <taxon>Ascomycota</taxon>
        <taxon>Pezizomycotina</taxon>
        <taxon>Dothideomycetes</taxon>
        <taxon>Dothideomycetidae</taxon>
        <taxon>Mycosphaerellales</taxon>
        <taxon>Mycosphaerellaceae</taxon>
        <taxon>Dothistroma</taxon>
    </lineage>
</organism>
<keyword evidence="1" id="KW-0863">Zinc-finger</keyword>
<reference evidence="3 4" key="2">
    <citation type="journal article" date="2012" name="PLoS Pathog.">
        <title>Diverse lifestyles and strategies of plant pathogenesis encoded in the genomes of eighteen Dothideomycetes fungi.</title>
        <authorList>
            <person name="Ohm R.A."/>
            <person name="Feau N."/>
            <person name="Henrissat B."/>
            <person name="Schoch C.L."/>
            <person name="Horwitz B.A."/>
            <person name="Barry K.W."/>
            <person name="Condon B.J."/>
            <person name="Copeland A.C."/>
            <person name="Dhillon B."/>
            <person name="Glaser F."/>
            <person name="Hesse C.N."/>
            <person name="Kosti I."/>
            <person name="LaButti K."/>
            <person name="Lindquist E.A."/>
            <person name="Lucas S."/>
            <person name="Salamov A.A."/>
            <person name="Bradshaw R.E."/>
            <person name="Ciuffetti L."/>
            <person name="Hamelin R.C."/>
            <person name="Kema G.H.J."/>
            <person name="Lawrence C."/>
            <person name="Scott J.A."/>
            <person name="Spatafora J.W."/>
            <person name="Turgeon B.G."/>
            <person name="de Wit P.J.G.M."/>
            <person name="Zhong S."/>
            <person name="Goodwin S.B."/>
            <person name="Grigoriev I.V."/>
        </authorList>
    </citation>
    <scope>NUCLEOTIDE SEQUENCE [LARGE SCALE GENOMIC DNA]</scope>
    <source>
        <strain evidence="4">NZE10 / CBS 128990</strain>
    </source>
</reference>
<keyword evidence="4" id="KW-1185">Reference proteome</keyword>
<proteinExistence type="predicted"/>
<dbReference type="GO" id="GO:0008270">
    <property type="term" value="F:zinc ion binding"/>
    <property type="evidence" value="ECO:0007669"/>
    <property type="project" value="UniProtKB-KW"/>
</dbReference>
<dbReference type="Proteomes" id="UP000016933">
    <property type="component" value="Unassembled WGS sequence"/>
</dbReference>
<feature type="domain" description="RING-type" evidence="2">
    <location>
        <begin position="66"/>
        <end position="115"/>
    </location>
</feature>
<evidence type="ECO:0000313" key="4">
    <source>
        <dbReference type="Proteomes" id="UP000016933"/>
    </source>
</evidence>
<keyword evidence="1" id="KW-0862">Zinc</keyword>
<dbReference type="Gene3D" id="3.30.40.10">
    <property type="entry name" value="Zinc/RING finger domain, C3HC4 (zinc finger)"/>
    <property type="match status" value="1"/>
</dbReference>
<name>N1PRI0_DOTSN</name>
<dbReference type="PROSITE" id="PS50089">
    <property type="entry name" value="ZF_RING_2"/>
    <property type="match status" value="1"/>
</dbReference>
<dbReference type="AlphaFoldDB" id="N1PRI0"/>
<accession>N1PRI0</accession>
<dbReference type="SUPFAM" id="SSF57850">
    <property type="entry name" value="RING/U-box"/>
    <property type="match status" value="1"/>
</dbReference>
<gene>
    <name evidence="3" type="ORF">DOTSEDRAFT_42633</name>
</gene>
<dbReference type="InterPro" id="IPR001841">
    <property type="entry name" value="Znf_RING"/>
</dbReference>
<evidence type="ECO:0000256" key="1">
    <source>
        <dbReference type="PROSITE-ProRule" id="PRU00175"/>
    </source>
</evidence>
<keyword evidence="1" id="KW-0479">Metal-binding</keyword>
<evidence type="ECO:0000259" key="2">
    <source>
        <dbReference type="PROSITE" id="PS50089"/>
    </source>
</evidence>
<evidence type="ECO:0000313" key="3">
    <source>
        <dbReference type="EMBL" id="EME46051.1"/>
    </source>
</evidence>
<dbReference type="HOGENOM" id="CLU_1849865_0_0_1"/>
<reference evidence="4" key="1">
    <citation type="journal article" date="2012" name="PLoS Genet.">
        <title>The genomes of the fungal plant pathogens Cladosporium fulvum and Dothistroma septosporum reveal adaptation to different hosts and lifestyles but also signatures of common ancestry.</title>
        <authorList>
            <person name="de Wit P.J.G.M."/>
            <person name="van der Burgt A."/>
            <person name="Oekmen B."/>
            <person name="Stergiopoulos I."/>
            <person name="Abd-Elsalam K.A."/>
            <person name="Aerts A.L."/>
            <person name="Bahkali A.H."/>
            <person name="Beenen H.G."/>
            <person name="Chettri P."/>
            <person name="Cox M.P."/>
            <person name="Datema E."/>
            <person name="de Vries R.P."/>
            <person name="Dhillon B."/>
            <person name="Ganley A.R."/>
            <person name="Griffiths S.A."/>
            <person name="Guo Y."/>
            <person name="Hamelin R.C."/>
            <person name="Henrissat B."/>
            <person name="Kabir M.S."/>
            <person name="Jashni M.K."/>
            <person name="Kema G."/>
            <person name="Klaubauf S."/>
            <person name="Lapidus A."/>
            <person name="Levasseur A."/>
            <person name="Lindquist E."/>
            <person name="Mehrabi R."/>
            <person name="Ohm R.A."/>
            <person name="Owen T.J."/>
            <person name="Salamov A."/>
            <person name="Schwelm A."/>
            <person name="Schijlen E."/>
            <person name="Sun H."/>
            <person name="van den Burg H.A."/>
            <person name="van Ham R.C.H.J."/>
            <person name="Zhang S."/>
            <person name="Goodwin S.B."/>
            <person name="Grigoriev I.V."/>
            <person name="Collemare J."/>
            <person name="Bradshaw R.E."/>
        </authorList>
    </citation>
    <scope>NUCLEOTIDE SEQUENCE [LARGE SCALE GENOMIC DNA]</scope>
    <source>
        <strain evidence="4">NZE10 / CBS 128990</strain>
    </source>
</reference>
<feature type="non-terminal residue" evidence="3">
    <location>
        <position position="139"/>
    </location>
</feature>
<sequence length="139" mass="15632">MTSDRAVRHVQQRLRAVGLGFPEYNWLAPRTITTEEALAHLATVMDRTQLADYSSDLPEEEKITACPCCMEDFSDPDTTDPVKLPCSKRHVLCFSCVENICKTSGLTKVRCPWCSIYLANNTNSHVLQPNYLALTAPFH</sequence>
<dbReference type="InterPro" id="IPR013083">
    <property type="entry name" value="Znf_RING/FYVE/PHD"/>
</dbReference>
<protein>
    <recommendedName>
        <fullName evidence="2">RING-type domain-containing protein</fullName>
    </recommendedName>
</protein>